<evidence type="ECO:0000256" key="1">
    <source>
        <dbReference type="SAM" id="Phobius"/>
    </source>
</evidence>
<dbReference type="KEGG" id="vg:26637876"/>
<evidence type="ECO:0000313" key="2">
    <source>
        <dbReference type="EMBL" id="ALG96786.1"/>
    </source>
</evidence>
<keyword evidence="1" id="KW-0812">Transmembrane</keyword>
<organism evidence="2 3">
    <name type="scientific">Acidianus bottle-shaped virus 2 strain ABV2</name>
    <dbReference type="NCBI Taxonomy" id="1732173"/>
    <lineage>
        <taxon>Viruses</taxon>
        <taxon>Viruses incertae sedis</taxon>
        <taxon>Ampullaviridae</taxon>
        <taxon>Bottigliavirus</taxon>
        <taxon>Bottigliavirus puteoliense</taxon>
        <taxon>Bottigliavirus ABV2</taxon>
    </lineage>
</organism>
<dbReference type="OrthoDB" id="39039at10239"/>
<reference evidence="2 3" key="1">
    <citation type="journal article" date="2015" name="Environ. Microbiol.">
        <title>Novel viral genomes identified from six metagenomes reveal wide distribution of archaeal viruses and high viral diversity in terrestrial hot springs.</title>
        <authorList>
            <person name="Gudbergsdottir S.R."/>
            <person name="Menzel P."/>
            <person name="Krogh A."/>
            <person name="Young M."/>
            <person name="Peng X."/>
        </authorList>
    </citation>
    <scope>NUCLEOTIDE SEQUENCE [LARGE SCALE GENOMIC DNA]</scope>
    <source>
        <strain evidence="2 3">ABV2</strain>
    </source>
</reference>
<dbReference type="RefSeq" id="YP_009211308.1">
    <property type="nucleotide sequence ID" value="NC_028938.1"/>
</dbReference>
<proteinExistence type="predicted"/>
<keyword evidence="1" id="KW-0472">Membrane</keyword>
<dbReference type="GeneID" id="26637876"/>
<accession>A0A0N9NXW6</accession>
<dbReference type="Proteomes" id="UP000202536">
    <property type="component" value="Segment"/>
</dbReference>
<name>A0A0N9NXW6_9VIRU</name>
<sequence length="54" mass="6181">MNWKSILVYLLIFSAGVIIGKIKFDVKLNRGSCPTSTIQKYQRLLNQSESSDYL</sequence>
<protein>
    <submittedName>
        <fullName evidence="2">Uncharacterized protein</fullName>
    </submittedName>
</protein>
<evidence type="ECO:0000313" key="3">
    <source>
        <dbReference type="Proteomes" id="UP000202536"/>
    </source>
</evidence>
<dbReference type="EMBL" id="KP282673">
    <property type="protein sequence ID" value="ALG96786.1"/>
    <property type="molecule type" value="Genomic_DNA"/>
</dbReference>
<feature type="transmembrane region" description="Helical" evidence="1">
    <location>
        <begin position="6"/>
        <end position="24"/>
    </location>
</feature>
<keyword evidence="3" id="KW-1185">Reference proteome</keyword>
<keyword evidence="1" id="KW-1133">Transmembrane helix</keyword>